<keyword evidence="2" id="KW-1185">Reference proteome</keyword>
<sequence length="51" mass="5801">MRVKILEVTHLPELSKMAKVELLEERQVEDTDNPELGVSEEVLELAKPGEK</sequence>
<gene>
    <name evidence="1" type="primary">NLRP7_1</name>
    <name evidence="1" type="ORF">P7K49_000788</name>
</gene>
<evidence type="ECO:0000313" key="1">
    <source>
        <dbReference type="EMBL" id="KAK2119402.1"/>
    </source>
</evidence>
<organism evidence="1 2">
    <name type="scientific">Saguinus oedipus</name>
    <name type="common">Cotton-top tamarin</name>
    <name type="synonym">Oedipomidas oedipus</name>
    <dbReference type="NCBI Taxonomy" id="9490"/>
    <lineage>
        <taxon>Eukaryota</taxon>
        <taxon>Metazoa</taxon>
        <taxon>Chordata</taxon>
        <taxon>Craniata</taxon>
        <taxon>Vertebrata</taxon>
        <taxon>Euteleostomi</taxon>
        <taxon>Mammalia</taxon>
        <taxon>Eutheria</taxon>
        <taxon>Euarchontoglires</taxon>
        <taxon>Primates</taxon>
        <taxon>Haplorrhini</taxon>
        <taxon>Platyrrhini</taxon>
        <taxon>Cebidae</taxon>
        <taxon>Callitrichinae</taxon>
        <taxon>Saguinus</taxon>
    </lineage>
</organism>
<feature type="non-terminal residue" evidence="1">
    <location>
        <position position="51"/>
    </location>
</feature>
<evidence type="ECO:0000313" key="2">
    <source>
        <dbReference type="Proteomes" id="UP001266305"/>
    </source>
</evidence>
<dbReference type="Proteomes" id="UP001266305">
    <property type="component" value="Unassembled WGS sequence"/>
</dbReference>
<name>A0ABQ9WCN0_SAGOE</name>
<protein>
    <submittedName>
        <fullName evidence="1">NACHT, LRR and PYD domains-containing protein 7</fullName>
    </submittedName>
</protein>
<dbReference type="EMBL" id="JASSZA010000001">
    <property type="protein sequence ID" value="KAK2119402.1"/>
    <property type="molecule type" value="Genomic_DNA"/>
</dbReference>
<proteinExistence type="predicted"/>
<comment type="caution">
    <text evidence="1">The sequence shown here is derived from an EMBL/GenBank/DDBJ whole genome shotgun (WGS) entry which is preliminary data.</text>
</comment>
<accession>A0ABQ9WCN0</accession>
<reference evidence="1 2" key="1">
    <citation type="submission" date="2023-05" db="EMBL/GenBank/DDBJ databases">
        <title>B98-5 Cell Line De Novo Hybrid Assembly: An Optical Mapping Approach.</title>
        <authorList>
            <person name="Kananen K."/>
            <person name="Auerbach J.A."/>
            <person name="Kautto E."/>
            <person name="Blachly J.S."/>
        </authorList>
    </citation>
    <scope>NUCLEOTIDE SEQUENCE [LARGE SCALE GENOMIC DNA]</scope>
    <source>
        <strain evidence="1">B95-8</strain>
        <tissue evidence="1">Cell line</tissue>
    </source>
</reference>